<dbReference type="SUPFAM" id="SSF88946">
    <property type="entry name" value="Sigma2 domain of RNA polymerase sigma factors"/>
    <property type="match status" value="1"/>
</dbReference>
<feature type="domain" description="RNA polymerase sigma-70" evidence="5">
    <location>
        <begin position="169"/>
        <end position="182"/>
    </location>
</feature>
<dbReference type="AlphaFoldDB" id="A0A0C5UYE9"/>
<accession>A0A0C5UYE9</accession>
<dbReference type="InterPro" id="IPR036388">
    <property type="entry name" value="WH-like_DNA-bd_sf"/>
</dbReference>
<dbReference type="Pfam" id="PF04542">
    <property type="entry name" value="Sigma70_r2"/>
    <property type="match status" value="1"/>
</dbReference>
<dbReference type="KEGG" id="gsn:YC6258_00243"/>
<dbReference type="InterPro" id="IPR007630">
    <property type="entry name" value="RNA_pol_sigma70_r4"/>
</dbReference>
<dbReference type="PANTHER" id="PTHR30603:SF47">
    <property type="entry name" value="RNA POLYMERASE SIGMA FACTOR SIGD, CHLOROPLASTIC"/>
    <property type="match status" value="1"/>
</dbReference>
<evidence type="ECO:0000256" key="2">
    <source>
        <dbReference type="ARBA" id="ARBA00023082"/>
    </source>
</evidence>
<dbReference type="OrthoDB" id="9809557at2"/>
<dbReference type="InterPro" id="IPR050239">
    <property type="entry name" value="Sigma-70_RNA_pol_init_factors"/>
</dbReference>
<dbReference type="PANTHER" id="PTHR30603">
    <property type="entry name" value="RNA POLYMERASE SIGMA FACTOR RPO"/>
    <property type="match status" value="1"/>
</dbReference>
<keyword evidence="2" id="KW-0731">Sigma factor</keyword>
<dbReference type="GO" id="GO:0000428">
    <property type="term" value="C:DNA-directed RNA polymerase complex"/>
    <property type="evidence" value="ECO:0007669"/>
    <property type="project" value="UniProtKB-KW"/>
</dbReference>
<dbReference type="Gene3D" id="1.10.10.10">
    <property type="entry name" value="Winged helix-like DNA-binding domain superfamily/Winged helix DNA-binding domain"/>
    <property type="match status" value="1"/>
</dbReference>
<keyword evidence="1" id="KW-0805">Transcription regulation</keyword>
<evidence type="ECO:0000256" key="1">
    <source>
        <dbReference type="ARBA" id="ARBA00023015"/>
    </source>
</evidence>
<dbReference type="Pfam" id="PF04545">
    <property type="entry name" value="Sigma70_r4"/>
    <property type="match status" value="1"/>
</dbReference>
<dbReference type="Proteomes" id="UP000032266">
    <property type="component" value="Chromosome"/>
</dbReference>
<protein>
    <submittedName>
        <fullName evidence="6">DNA-directed RNA polymerase, sigma subunit (Sigma70/sigma32)</fullName>
    </submittedName>
</protein>
<dbReference type="CDD" id="cd06171">
    <property type="entry name" value="Sigma70_r4"/>
    <property type="match status" value="1"/>
</dbReference>
<dbReference type="GO" id="GO:0006352">
    <property type="term" value="P:DNA-templated transcription initiation"/>
    <property type="evidence" value="ECO:0007669"/>
    <property type="project" value="InterPro"/>
</dbReference>
<evidence type="ECO:0000313" key="6">
    <source>
        <dbReference type="EMBL" id="AJQ92295.1"/>
    </source>
</evidence>
<evidence type="ECO:0000259" key="5">
    <source>
        <dbReference type="PROSITE" id="PS00715"/>
    </source>
</evidence>
<proteinExistence type="predicted"/>
<dbReference type="PRINTS" id="PR00046">
    <property type="entry name" value="SIGMA70FCT"/>
</dbReference>
<dbReference type="InterPro" id="IPR013324">
    <property type="entry name" value="RNA_pol_sigma_r3/r4-like"/>
</dbReference>
<dbReference type="GO" id="GO:0016987">
    <property type="term" value="F:sigma factor activity"/>
    <property type="evidence" value="ECO:0007669"/>
    <property type="project" value="UniProtKB-KW"/>
</dbReference>
<dbReference type="HOGENOM" id="CLU_014793_3_3_6"/>
<dbReference type="PATRIC" id="fig|1445510.3.peg.236"/>
<evidence type="ECO:0000313" key="7">
    <source>
        <dbReference type="Proteomes" id="UP000032266"/>
    </source>
</evidence>
<keyword evidence="7" id="KW-1185">Reference proteome</keyword>
<dbReference type="InterPro" id="IPR013325">
    <property type="entry name" value="RNA_pol_sigma_r2"/>
</dbReference>
<evidence type="ECO:0000256" key="4">
    <source>
        <dbReference type="ARBA" id="ARBA00023163"/>
    </source>
</evidence>
<dbReference type="InterPro" id="IPR014284">
    <property type="entry name" value="RNA_pol_sigma-70_dom"/>
</dbReference>
<organism evidence="6 7">
    <name type="scientific">Gynuella sunshinyii YC6258</name>
    <dbReference type="NCBI Taxonomy" id="1445510"/>
    <lineage>
        <taxon>Bacteria</taxon>
        <taxon>Pseudomonadati</taxon>
        <taxon>Pseudomonadota</taxon>
        <taxon>Gammaproteobacteria</taxon>
        <taxon>Oceanospirillales</taxon>
        <taxon>Saccharospirillaceae</taxon>
        <taxon>Gynuella</taxon>
    </lineage>
</organism>
<dbReference type="GO" id="GO:0003677">
    <property type="term" value="F:DNA binding"/>
    <property type="evidence" value="ECO:0007669"/>
    <property type="project" value="UniProtKB-KW"/>
</dbReference>
<dbReference type="STRING" id="1445510.YC6258_00243"/>
<evidence type="ECO:0000256" key="3">
    <source>
        <dbReference type="ARBA" id="ARBA00023125"/>
    </source>
</evidence>
<sequence length="383" mass="44243">MSEGDQQIKQAIEWLEADSARKKRALFREEVETVAAALELTIPQQTELYEALLDKQIYDDDCEELEGDISSDSLGDAIPNVEELNLHGKVNSSLRKLLEHKVLSAQEEQILGQKIDLGKDAFSDGSNALEKKIYNEASQAREGFITCNLRLVWKYAVYYSEISTIDAEDLFQEGILGLVKAVEKFDYKRNLKFSTYAVWWIRQSITRSIINNGATIRLPVYVHNNVSQLKKAKKLLLADNPLEKPSYERLADELNWNLDKTIFISQISALETSSLSDFEEWQLDSISSLSLKDYNQSILEHKSELSWVQSVVDQLDPRTKDVIYRRFDLHDRGLEETLEMIGQDYDITRERIRQIEAKGLEKLRKKFIDIGINADNFYDRFDR</sequence>
<dbReference type="RefSeq" id="WP_052829973.1">
    <property type="nucleotide sequence ID" value="NZ_CP007142.1"/>
</dbReference>
<keyword evidence="4" id="KW-0804">Transcription</keyword>
<dbReference type="SUPFAM" id="SSF88659">
    <property type="entry name" value="Sigma3 and sigma4 domains of RNA polymerase sigma factors"/>
    <property type="match status" value="1"/>
</dbReference>
<gene>
    <name evidence="6" type="ORF">YC6258_00243</name>
</gene>
<dbReference type="InterPro" id="IPR000943">
    <property type="entry name" value="RNA_pol_sigma70"/>
</dbReference>
<dbReference type="Gene3D" id="1.10.601.10">
    <property type="entry name" value="RNA Polymerase Primary Sigma Factor"/>
    <property type="match status" value="1"/>
</dbReference>
<dbReference type="EMBL" id="CP007142">
    <property type="protein sequence ID" value="AJQ92295.1"/>
    <property type="molecule type" value="Genomic_DNA"/>
</dbReference>
<reference evidence="6 7" key="1">
    <citation type="submission" date="2014-01" db="EMBL/GenBank/DDBJ databases">
        <title>Full genme sequencing of cellulolytic bacterium Gynuella sunshinyii YC6258T gen. nov., sp. nov.</title>
        <authorList>
            <person name="Khan H."/>
            <person name="Chung E.J."/>
            <person name="Chung Y.R."/>
        </authorList>
    </citation>
    <scope>NUCLEOTIDE SEQUENCE [LARGE SCALE GENOMIC DNA]</scope>
    <source>
        <strain evidence="6 7">YC6258</strain>
    </source>
</reference>
<keyword evidence="3" id="KW-0238">DNA-binding</keyword>
<keyword evidence="6" id="KW-0240">DNA-directed RNA polymerase</keyword>
<dbReference type="NCBIfam" id="TIGR02937">
    <property type="entry name" value="sigma70-ECF"/>
    <property type="match status" value="1"/>
</dbReference>
<dbReference type="InterPro" id="IPR007627">
    <property type="entry name" value="RNA_pol_sigma70_r2"/>
</dbReference>
<name>A0A0C5UYE9_9GAMM</name>
<dbReference type="PROSITE" id="PS00715">
    <property type="entry name" value="SIGMA70_1"/>
    <property type="match status" value="1"/>
</dbReference>